<keyword evidence="2" id="KW-0677">Repeat</keyword>
<proteinExistence type="predicted"/>
<dbReference type="Proteomes" id="UP000261660">
    <property type="component" value="Unplaced"/>
</dbReference>
<feature type="chain" id="PRO_5018661315" description="LRRCT domain-containing protein" evidence="3">
    <location>
        <begin position="24"/>
        <end position="334"/>
    </location>
</feature>
<dbReference type="Pfam" id="PF00560">
    <property type="entry name" value="LRR_1"/>
    <property type="match status" value="1"/>
</dbReference>
<reference evidence="4" key="2">
    <citation type="submission" date="2025-09" db="UniProtKB">
        <authorList>
            <consortium name="Ensembl"/>
        </authorList>
    </citation>
    <scope>IDENTIFICATION</scope>
</reference>
<dbReference type="GeneTree" id="ENSGT00950000183146"/>
<dbReference type="InterPro" id="IPR003591">
    <property type="entry name" value="Leu-rich_rpt_typical-subtyp"/>
</dbReference>
<evidence type="ECO:0000256" key="3">
    <source>
        <dbReference type="SAM" id="SignalP"/>
    </source>
</evidence>
<keyword evidence="5" id="KW-1185">Reference proteome</keyword>
<dbReference type="AlphaFoldDB" id="A0A3Q3GIL5"/>
<dbReference type="InterPro" id="IPR032675">
    <property type="entry name" value="LRR_dom_sf"/>
</dbReference>
<dbReference type="SMART" id="SM00369">
    <property type="entry name" value="LRR_TYP"/>
    <property type="match status" value="5"/>
</dbReference>
<dbReference type="STRING" id="56723.ENSLBEP00000033076"/>
<keyword evidence="3" id="KW-0732">Signal</keyword>
<dbReference type="SUPFAM" id="SSF52058">
    <property type="entry name" value="L domain-like"/>
    <property type="match status" value="1"/>
</dbReference>
<dbReference type="Ensembl" id="ENSLBET00000034540.1">
    <property type="protein sequence ID" value="ENSLBEP00000033076.1"/>
    <property type="gene ID" value="ENSLBEG00000024919.1"/>
</dbReference>
<organism evidence="4 5">
    <name type="scientific">Labrus bergylta</name>
    <name type="common">ballan wrasse</name>
    <dbReference type="NCBI Taxonomy" id="56723"/>
    <lineage>
        <taxon>Eukaryota</taxon>
        <taxon>Metazoa</taxon>
        <taxon>Chordata</taxon>
        <taxon>Craniata</taxon>
        <taxon>Vertebrata</taxon>
        <taxon>Euteleostomi</taxon>
        <taxon>Actinopterygii</taxon>
        <taxon>Neopterygii</taxon>
        <taxon>Teleostei</taxon>
        <taxon>Neoteleostei</taxon>
        <taxon>Acanthomorphata</taxon>
        <taxon>Eupercaria</taxon>
        <taxon>Labriformes</taxon>
        <taxon>Labridae</taxon>
        <taxon>Labrus</taxon>
    </lineage>
</organism>
<protein>
    <recommendedName>
        <fullName evidence="6">LRRCT domain-containing protein</fullName>
    </recommendedName>
</protein>
<dbReference type="InParanoid" id="A0A3Q3GIL5"/>
<evidence type="ECO:0000256" key="2">
    <source>
        <dbReference type="ARBA" id="ARBA00022737"/>
    </source>
</evidence>
<accession>A0A3Q3GIL5</accession>
<reference evidence="4" key="1">
    <citation type="submission" date="2025-08" db="UniProtKB">
        <authorList>
            <consortium name="Ensembl"/>
        </authorList>
    </citation>
    <scope>IDENTIFICATION</scope>
</reference>
<dbReference type="PANTHER" id="PTHR24366:SF96">
    <property type="entry name" value="LEUCINE RICH REPEAT CONTAINING 53"/>
    <property type="match status" value="1"/>
</dbReference>
<dbReference type="Pfam" id="PF13855">
    <property type="entry name" value="LRR_8"/>
    <property type="match status" value="1"/>
</dbReference>
<dbReference type="Gene3D" id="3.80.10.10">
    <property type="entry name" value="Ribonuclease Inhibitor"/>
    <property type="match status" value="1"/>
</dbReference>
<dbReference type="InterPro" id="IPR001611">
    <property type="entry name" value="Leu-rich_rpt"/>
</dbReference>
<name>A0A3Q3GIL5_9LABR</name>
<evidence type="ECO:0000313" key="5">
    <source>
        <dbReference type="Proteomes" id="UP000261660"/>
    </source>
</evidence>
<dbReference type="PANTHER" id="PTHR24366">
    <property type="entry name" value="IG(IMMUNOGLOBULIN) AND LRR(LEUCINE RICH REPEAT) DOMAINS"/>
    <property type="match status" value="1"/>
</dbReference>
<dbReference type="PROSITE" id="PS51450">
    <property type="entry name" value="LRR"/>
    <property type="match status" value="2"/>
</dbReference>
<sequence length="334" mass="37885">DEKCCWKPGFVAFLLSLCLGALSSVATCPLYCLCANLSHNALTVLPLDWISQPFDRLSTLVLSRNSISQIETNAFAVTPNLLQLDLSSNQLTVLNSSIFTGLTELRELLLFGNKIIQINPEAFSDLRSLKRLYLSGNRLEDFPYGLYQESGGPLNLTFLDLSNNRLSKAPVQSLLSFSRQSGIYLQENPFVCDCTLLALIEYWMWKQYRPLLDFRVKYPCMDNIGQGSKCSKQVSSKMPLEENTFQVEPGKCIFIMFGSFLGIWWVKKKKKKVGLHQKDLSMPDNLLVSQQIIFSEILLHAYSYPAGIKVKPFSCALFGWYFSQKDTRFDCVLI</sequence>
<feature type="signal peptide" evidence="3">
    <location>
        <begin position="1"/>
        <end position="23"/>
    </location>
</feature>
<evidence type="ECO:0000256" key="1">
    <source>
        <dbReference type="ARBA" id="ARBA00022614"/>
    </source>
</evidence>
<evidence type="ECO:0000313" key="4">
    <source>
        <dbReference type="Ensembl" id="ENSLBEP00000033076.1"/>
    </source>
</evidence>
<evidence type="ECO:0008006" key="6">
    <source>
        <dbReference type="Google" id="ProtNLM"/>
    </source>
</evidence>
<keyword evidence="1" id="KW-0433">Leucine-rich repeat</keyword>